<dbReference type="EMBL" id="RSFW01000017">
    <property type="protein sequence ID" value="RSD26213.1"/>
    <property type="molecule type" value="Genomic_DNA"/>
</dbReference>
<dbReference type="Pfam" id="PF20119">
    <property type="entry name" value="DUF6509"/>
    <property type="match status" value="1"/>
</dbReference>
<dbReference type="InterPro" id="IPR045424">
    <property type="entry name" value="DUF6509"/>
</dbReference>
<sequence>MDITGHTVELLEDPFNLLSGSRYEYFLTIEVDEEDELYTEKGLLLKVIFLVDGSESRILQNYFIEQETEKVLDFELEEDEEEAVKEYCLNHLPEDENNGDELN</sequence>
<dbReference type="OrthoDB" id="2736409at2"/>
<dbReference type="STRING" id="285983.UB32_07340"/>
<evidence type="ECO:0000313" key="2">
    <source>
        <dbReference type="Proteomes" id="UP000279911"/>
    </source>
</evidence>
<organism evidence="1 2">
    <name type="scientific">Mesobacillus subterraneus</name>
    <dbReference type="NCBI Taxonomy" id="285983"/>
    <lineage>
        <taxon>Bacteria</taxon>
        <taxon>Bacillati</taxon>
        <taxon>Bacillota</taxon>
        <taxon>Bacilli</taxon>
        <taxon>Bacillales</taxon>
        <taxon>Bacillaceae</taxon>
        <taxon>Mesobacillus</taxon>
    </lineage>
</organism>
<dbReference type="Proteomes" id="UP000279911">
    <property type="component" value="Unassembled WGS sequence"/>
</dbReference>
<dbReference type="RefSeq" id="WP_125480915.1">
    <property type="nucleotide sequence ID" value="NZ_RSFW01000017.1"/>
</dbReference>
<protein>
    <submittedName>
        <fullName evidence="1">Pullulanase</fullName>
    </submittedName>
</protein>
<comment type="caution">
    <text evidence="1">The sequence shown here is derived from an EMBL/GenBank/DDBJ whole genome shotgun (WGS) entry which is preliminary data.</text>
</comment>
<dbReference type="AlphaFoldDB" id="A0A427TPE0"/>
<reference evidence="2" key="1">
    <citation type="submission" date="2018-12" db="EMBL/GenBank/DDBJ databases">
        <title>Bacillus chawlae sp. nov., Bacillus glennii sp. nov., and Bacillus saganii sp. nov. Isolated from the Vehicle Assembly Building at Kennedy Space Center where the Viking Spacecraft were Assembled.</title>
        <authorList>
            <person name="Seuylemezian A."/>
            <person name="Vaishampayan P."/>
        </authorList>
    </citation>
    <scope>NUCLEOTIDE SEQUENCE [LARGE SCALE GENOMIC DNA]</scope>
    <source>
        <strain evidence="2">DSM 13966</strain>
    </source>
</reference>
<accession>A0A427TPE0</accession>
<name>A0A427TPE0_9BACI</name>
<evidence type="ECO:0000313" key="1">
    <source>
        <dbReference type="EMBL" id="RSD26213.1"/>
    </source>
</evidence>
<gene>
    <name evidence="1" type="ORF">EJA10_15470</name>
</gene>
<proteinExistence type="predicted"/>